<dbReference type="PROSITE" id="PS00304">
    <property type="entry name" value="SASP_1"/>
    <property type="match status" value="1"/>
</dbReference>
<feature type="region of interest" description="Disordered" evidence="1">
    <location>
        <begin position="25"/>
        <end position="44"/>
    </location>
</feature>
<evidence type="ECO:0000313" key="2">
    <source>
        <dbReference type="EMBL" id="EPY23854.1"/>
    </source>
</evidence>
<protein>
    <submittedName>
        <fullName evidence="2">Uncharacterized protein</fullName>
    </submittedName>
</protein>
<feature type="compositionally biased region" description="Polar residues" evidence="1">
    <location>
        <begin position="27"/>
        <end position="41"/>
    </location>
</feature>
<sequence length="192" mass="21549">MRRLSHRTGAALLAAASAARRGVISGQLPTEGQGPNSNSNGWAMRRGHHLQSSMGQHTPFKTACGRHFDPQVYYELLQACCDQQWLHAIQREVRSDTEYVDYLRQNGGVAKQLRTLTDGSQHDDEFMDKLKKELAADVGMSLTLCAMQDSYVRIREKRDRHETQVAADGGRDPYAAMRANQQGQFGSQRPNF</sequence>
<gene>
    <name evidence="2" type="ORF">STCU_07420</name>
</gene>
<accession>S9U501</accession>
<dbReference type="AlphaFoldDB" id="S9U501"/>
<name>S9U501_9TRYP</name>
<feature type="compositionally biased region" description="Polar residues" evidence="1">
    <location>
        <begin position="179"/>
        <end position="192"/>
    </location>
</feature>
<keyword evidence="3" id="KW-1185">Reference proteome</keyword>
<proteinExistence type="predicted"/>
<dbReference type="EMBL" id="ATMH01007420">
    <property type="protein sequence ID" value="EPY23854.1"/>
    <property type="molecule type" value="Genomic_DNA"/>
</dbReference>
<dbReference type="GO" id="GO:0003690">
    <property type="term" value="F:double-stranded DNA binding"/>
    <property type="evidence" value="ECO:0007669"/>
    <property type="project" value="InterPro"/>
</dbReference>
<feature type="region of interest" description="Disordered" evidence="1">
    <location>
        <begin position="162"/>
        <end position="192"/>
    </location>
</feature>
<dbReference type="OrthoDB" id="269386at2759"/>
<reference evidence="2 3" key="1">
    <citation type="journal article" date="2013" name="PLoS ONE">
        <title>Predicting the Proteins of Angomonas deanei, Strigomonas culicis and Their Respective Endosymbionts Reveals New Aspects of the Trypanosomatidae Family.</title>
        <authorList>
            <person name="Motta M.C."/>
            <person name="Martins A.C."/>
            <person name="de Souza S.S."/>
            <person name="Catta-Preta C.M."/>
            <person name="Silva R."/>
            <person name="Klein C.C."/>
            <person name="de Almeida L.G."/>
            <person name="de Lima Cunha O."/>
            <person name="Ciapina L.P."/>
            <person name="Brocchi M."/>
            <person name="Colabardini A.C."/>
            <person name="de Araujo Lima B."/>
            <person name="Machado C.R."/>
            <person name="de Almeida Soares C.M."/>
            <person name="Probst C.M."/>
            <person name="de Menezes C.B."/>
            <person name="Thompson C.E."/>
            <person name="Bartholomeu D.C."/>
            <person name="Gradia D.F."/>
            <person name="Pavoni D.P."/>
            <person name="Grisard E.C."/>
            <person name="Fantinatti-Garboggini F."/>
            <person name="Marchini F.K."/>
            <person name="Rodrigues-Luiz G.F."/>
            <person name="Wagner G."/>
            <person name="Goldman G.H."/>
            <person name="Fietto J.L."/>
            <person name="Elias M.C."/>
            <person name="Goldman M.H."/>
            <person name="Sagot M.F."/>
            <person name="Pereira M."/>
            <person name="Stoco P.H."/>
            <person name="de Mendonca-Neto R.P."/>
            <person name="Teixeira S.M."/>
            <person name="Maciel T.E."/>
            <person name="de Oliveira Mendes T.A."/>
            <person name="Urmenyi T.P."/>
            <person name="de Souza W."/>
            <person name="Schenkman S."/>
            <person name="de Vasconcelos A.T."/>
        </authorList>
    </citation>
    <scope>NUCLEOTIDE SEQUENCE [LARGE SCALE GENOMIC DNA]</scope>
</reference>
<evidence type="ECO:0000313" key="3">
    <source>
        <dbReference type="Proteomes" id="UP000015354"/>
    </source>
</evidence>
<comment type="caution">
    <text evidence="2">The sequence shown here is derived from an EMBL/GenBank/DDBJ whole genome shotgun (WGS) entry which is preliminary data.</text>
</comment>
<dbReference type="GO" id="GO:0006265">
    <property type="term" value="P:DNA topological change"/>
    <property type="evidence" value="ECO:0007669"/>
    <property type="project" value="InterPro"/>
</dbReference>
<evidence type="ECO:0000256" key="1">
    <source>
        <dbReference type="SAM" id="MobiDB-lite"/>
    </source>
</evidence>
<dbReference type="Proteomes" id="UP000015354">
    <property type="component" value="Unassembled WGS sequence"/>
</dbReference>
<organism evidence="2 3">
    <name type="scientific">Strigomonas culicis</name>
    <dbReference type="NCBI Taxonomy" id="28005"/>
    <lineage>
        <taxon>Eukaryota</taxon>
        <taxon>Discoba</taxon>
        <taxon>Euglenozoa</taxon>
        <taxon>Kinetoplastea</taxon>
        <taxon>Metakinetoplastina</taxon>
        <taxon>Trypanosomatida</taxon>
        <taxon>Trypanosomatidae</taxon>
        <taxon>Strigomonadinae</taxon>
        <taxon>Strigomonas</taxon>
    </lineage>
</organism>
<dbReference type="InterPro" id="IPR018126">
    <property type="entry name" value="SASP_alpha/beta-type_CS"/>
</dbReference>